<evidence type="ECO:0000313" key="2">
    <source>
        <dbReference type="EMBL" id="THU80577.1"/>
    </source>
</evidence>
<proteinExistence type="predicted"/>
<sequence>MGQFWDHIPNDLFPWILQQHLFWVASAPLSEDGHVNVSPKGLEGTFHIVDEHTVWYEDMTGSGVETISHVRENGRITILFVAFEGPPRLIRLFGTGTIYEFGTPEYEELLPPGKQNHASRAVVVIKVHKVGSSCGYSVPFYEFKYNRTRYNNAARTLEAADVAHENECPTDDQFDPSNPPEKGLRAYWKTANAKSLDGLPALLSAPFNRLGPRDDLKPEKATVFDSKRPKANVAPDGQCHGPGRVEKKASWVDVKFLAGLSVGFVLALCMQRVR</sequence>
<dbReference type="SUPFAM" id="SSF50475">
    <property type="entry name" value="FMN-binding split barrel"/>
    <property type="match status" value="1"/>
</dbReference>
<organism evidence="2 3">
    <name type="scientific">Dendrothele bispora (strain CBS 962.96)</name>
    <dbReference type="NCBI Taxonomy" id="1314807"/>
    <lineage>
        <taxon>Eukaryota</taxon>
        <taxon>Fungi</taxon>
        <taxon>Dikarya</taxon>
        <taxon>Basidiomycota</taxon>
        <taxon>Agaricomycotina</taxon>
        <taxon>Agaricomycetes</taxon>
        <taxon>Agaricomycetidae</taxon>
        <taxon>Agaricales</taxon>
        <taxon>Agaricales incertae sedis</taxon>
        <taxon>Dendrothele</taxon>
    </lineage>
</organism>
<dbReference type="AlphaFoldDB" id="A0A4S8KX71"/>
<accession>A0A4S8KX71</accession>
<dbReference type="InterPro" id="IPR011576">
    <property type="entry name" value="Pyridox_Oxase_N"/>
</dbReference>
<gene>
    <name evidence="2" type="ORF">K435DRAFT_874235</name>
</gene>
<dbReference type="Pfam" id="PF01243">
    <property type="entry name" value="PNPOx_N"/>
    <property type="match status" value="1"/>
</dbReference>
<dbReference type="Gene3D" id="2.30.110.10">
    <property type="entry name" value="Electron Transport, Fmn-binding Protein, Chain A"/>
    <property type="match status" value="1"/>
</dbReference>
<dbReference type="InterPro" id="IPR012349">
    <property type="entry name" value="Split_barrel_FMN-bd"/>
</dbReference>
<evidence type="ECO:0000313" key="3">
    <source>
        <dbReference type="Proteomes" id="UP000297245"/>
    </source>
</evidence>
<dbReference type="PANTHER" id="PTHR39336">
    <property type="entry name" value="PYRIDOXAMINE PHOSPHATE OXIDASE FAMILY PROTEIN (AFU_ORTHOLOGUE AFUA_6G11440)"/>
    <property type="match status" value="1"/>
</dbReference>
<dbReference type="OrthoDB" id="539398at2759"/>
<dbReference type="PANTHER" id="PTHR39336:SF3">
    <property type="entry name" value="PYRIDOXAMINE PHOSPHATE OXIDASE"/>
    <property type="match status" value="1"/>
</dbReference>
<dbReference type="EMBL" id="ML179891">
    <property type="protein sequence ID" value="THU80577.1"/>
    <property type="molecule type" value="Genomic_DNA"/>
</dbReference>
<keyword evidence="3" id="KW-1185">Reference proteome</keyword>
<feature type="domain" description="Pyridoxamine 5'-phosphate oxidase N-terminal" evidence="1">
    <location>
        <begin position="15"/>
        <end position="132"/>
    </location>
</feature>
<evidence type="ECO:0000259" key="1">
    <source>
        <dbReference type="Pfam" id="PF01243"/>
    </source>
</evidence>
<protein>
    <recommendedName>
        <fullName evidence="1">Pyridoxamine 5'-phosphate oxidase N-terminal domain-containing protein</fullName>
    </recommendedName>
</protein>
<dbReference type="Proteomes" id="UP000297245">
    <property type="component" value="Unassembled WGS sequence"/>
</dbReference>
<name>A0A4S8KX71_DENBC</name>
<reference evidence="2 3" key="1">
    <citation type="journal article" date="2019" name="Nat. Ecol. Evol.">
        <title>Megaphylogeny resolves global patterns of mushroom evolution.</title>
        <authorList>
            <person name="Varga T."/>
            <person name="Krizsan K."/>
            <person name="Foldi C."/>
            <person name="Dima B."/>
            <person name="Sanchez-Garcia M."/>
            <person name="Sanchez-Ramirez S."/>
            <person name="Szollosi G.J."/>
            <person name="Szarkandi J.G."/>
            <person name="Papp V."/>
            <person name="Albert L."/>
            <person name="Andreopoulos W."/>
            <person name="Angelini C."/>
            <person name="Antonin V."/>
            <person name="Barry K.W."/>
            <person name="Bougher N.L."/>
            <person name="Buchanan P."/>
            <person name="Buyck B."/>
            <person name="Bense V."/>
            <person name="Catcheside P."/>
            <person name="Chovatia M."/>
            <person name="Cooper J."/>
            <person name="Damon W."/>
            <person name="Desjardin D."/>
            <person name="Finy P."/>
            <person name="Geml J."/>
            <person name="Haridas S."/>
            <person name="Hughes K."/>
            <person name="Justo A."/>
            <person name="Karasinski D."/>
            <person name="Kautmanova I."/>
            <person name="Kiss B."/>
            <person name="Kocsube S."/>
            <person name="Kotiranta H."/>
            <person name="LaButti K.M."/>
            <person name="Lechner B.E."/>
            <person name="Liimatainen K."/>
            <person name="Lipzen A."/>
            <person name="Lukacs Z."/>
            <person name="Mihaltcheva S."/>
            <person name="Morgado L.N."/>
            <person name="Niskanen T."/>
            <person name="Noordeloos M.E."/>
            <person name="Ohm R.A."/>
            <person name="Ortiz-Santana B."/>
            <person name="Ovrebo C."/>
            <person name="Racz N."/>
            <person name="Riley R."/>
            <person name="Savchenko A."/>
            <person name="Shiryaev A."/>
            <person name="Soop K."/>
            <person name="Spirin V."/>
            <person name="Szebenyi C."/>
            <person name="Tomsovsky M."/>
            <person name="Tulloss R.E."/>
            <person name="Uehling J."/>
            <person name="Grigoriev I.V."/>
            <person name="Vagvolgyi C."/>
            <person name="Papp T."/>
            <person name="Martin F.M."/>
            <person name="Miettinen O."/>
            <person name="Hibbett D.S."/>
            <person name="Nagy L.G."/>
        </authorList>
    </citation>
    <scope>NUCLEOTIDE SEQUENCE [LARGE SCALE GENOMIC DNA]</scope>
    <source>
        <strain evidence="2 3">CBS 962.96</strain>
    </source>
</reference>